<keyword evidence="1" id="KW-0812">Transmembrane</keyword>
<dbReference type="Pfam" id="PF01970">
    <property type="entry name" value="TctA"/>
    <property type="match status" value="1"/>
</dbReference>
<dbReference type="PANTHER" id="PTHR35342">
    <property type="entry name" value="TRICARBOXYLIC TRANSPORT PROTEIN"/>
    <property type="match status" value="1"/>
</dbReference>
<keyword evidence="1" id="KW-1133">Transmembrane helix</keyword>
<feature type="transmembrane region" description="Helical" evidence="1">
    <location>
        <begin position="389"/>
        <end position="406"/>
    </location>
</feature>
<dbReference type="AlphaFoldDB" id="A0A6L9MG07"/>
<feature type="domain" description="DUF112" evidence="2">
    <location>
        <begin position="16"/>
        <end position="437"/>
    </location>
</feature>
<dbReference type="Proteomes" id="UP000476332">
    <property type="component" value="Unassembled WGS sequence"/>
</dbReference>
<evidence type="ECO:0000313" key="4">
    <source>
        <dbReference type="Proteomes" id="UP000476332"/>
    </source>
</evidence>
<feature type="transmembrane region" description="Helical" evidence="1">
    <location>
        <begin position="143"/>
        <end position="160"/>
    </location>
</feature>
<reference evidence="3 4" key="1">
    <citation type="submission" date="2020-01" db="EMBL/GenBank/DDBJ databases">
        <title>Genomes of bacteria type strains.</title>
        <authorList>
            <person name="Chen J."/>
            <person name="Zhu S."/>
            <person name="Chen J."/>
        </authorList>
    </citation>
    <scope>NUCLEOTIDE SEQUENCE [LARGE SCALE GENOMIC DNA]</scope>
    <source>
        <strain evidence="3 4">KCTC 52919</strain>
    </source>
</reference>
<feature type="transmembrane region" description="Helical" evidence="1">
    <location>
        <begin position="104"/>
        <end position="131"/>
    </location>
</feature>
<gene>
    <name evidence="3" type="ORF">GTW51_08745</name>
</gene>
<comment type="caution">
    <text evidence="3">The sequence shown here is derived from an EMBL/GenBank/DDBJ whole genome shotgun (WGS) entry which is preliminary data.</text>
</comment>
<evidence type="ECO:0000259" key="2">
    <source>
        <dbReference type="Pfam" id="PF01970"/>
    </source>
</evidence>
<protein>
    <submittedName>
        <fullName evidence="3">C4-dicarboxylate ABC transporter permease</fullName>
    </submittedName>
</protein>
<sequence>MDKLVYLAEALTLTNLGLALIGVVAGIVIGAMPGLSATMAVAVLVPFTFTMDPASGLIVLGAIYTGAIYGGSYSAILVNTPGTPSAIATTFDGFPMAKRGDGALAVSLATLASVTGGLVGALLLMFLAPPLAQVALAFGPPEYFWLAVFGLTLISALSVGNLLKGMIGACLGLLLSMVGIAVIGADVRFTMDSQILLGGINIVAGLIGLYCIPVLIDLVATRDPHLRVAAESGGFRLKEAFAITMKEKVNLIRSSLIGTIVGILPGAGGSVASLVSYSEARRSSKHPERYGTGEPGGIIATESANNATVGGGFIPTLVLGIPGTPPDAVILGALLVQGIRIGPTLFTTQGSIVYTFIFGLIIGTLIMLPVGLLIGRYAYKSIVAIPKSALVPTIAFMTVVGSFAIHNNLNDVAVMLGLGVVGWLLNRTGYSPSPIVLGLVLGQIAEQGFVQSYLIGNAQGNVLGMFFGRPISMAIVAFAALTLFYPLIAAAIGARRARKSHTDITVESRDGQP</sequence>
<evidence type="ECO:0000313" key="3">
    <source>
        <dbReference type="EMBL" id="NDV86789.1"/>
    </source>
</evidence>
<dbReference type="PANTHER" id="PTHR35342:SF5">
    <property type="entry name" value="TRICARBOXYLIC TRANSPORT PROTEIN"/>
    <property type="match status" value="1"/>
</dbReference>
<feature type="transmembrane region" description="Helical" evidence="1">
    <location>
        <begin position="255"/>
        <end position="277"/>
    </location>
</feature>
<feature type="transmembrane region" description="Helical" evidence="1">
    <location>
        <begin position="57"/>
        <end position="76"/>
    </location>
</feature>
<feature type="transmembrane region" description="Helical" evidence="1">
    <location>
        <begin position="352"/>
        <end position="377"/>
    </location>
</feature>
<accession>A0A6L9MG07</accession>
<proteinExistence type="predicted"/>
<feature type="transmembrane region" description="Helical" evidence="1">
    <location>
        <begin position="20"/>
        <end position="45"/>
    </location>
</feature>
<feature type="transmembrane region" description="Helical" evidence="1">
    <location>
        <begin position="166"/>
        <end position="183"/>
    </location>
</feature>
<feature type="transmembrane region" description="Helical" evidence="1">
    <location>
        <begin position="195"/>
        <end position="216"/>
    </location>
</feature>
<evidence type="ECO:0000256" key="1">
    <source>
        <dbReference type="SAM" id="Phobius"/>
    </source>
</evidence>
<dbReference type="EMBL" id="JAAAMJ010000004">
    <property type="protein sequence ID" value="NDV86789.1"/>
    <property type="molecule type" value="Genomic_DNA"/>
</dbReference>
<organism evidence="3 4">
    <name type="scientific">Aurantimonas aggregata</name>
    <dbReference type="NCBI Taxonomy" id="2047720"/>
    <lineage>
        <taxon>Bacteria</taxon>
        <taxon>Pseudomonadati</taxon>
        <taxon>Pseudomonadota</taxon>
        <taxon>Alphaproteobacteria</taxon>
        <taxon>Hyphomicrobiales</taxon>
        <taxon>Aurantimonadaceae</taxon>
        <taxon>Aurantimonas</taxon>
    </lineage>
</organism>
<keyword evidence="1" id="KW-0472">Membrane</keyword>
<dbReference type="RefSeq" id="WP_203565973.1">
    <property type="nucleotide sequence ID" value="NZ_JAAAMJ010000004.1"/>
</dbReference>
<dbReference type="InterPro" id="IPR002823">
    <property type="entry name" value="DUF112_TM"/>
</dbReference>
<keyword evidence="4" id="KW-1185">Reference proteome</keyword>
<feature type="transmembrane region" description="Helical" evidence="1">
    <location>
        <begin position="471"/>
        <end position="492"/>
    </location>
</feature>
<name>A0A6L9MG07_9HYPH</name>